<proteinExistence type="predicted"/>
<dbReference type="STRING" id="36050.A0A1B8BA94"/>
<evidence type="ECO:0000256" key="1">
    <source>
        <dbReference type="SAM" id="MobiDB-lite"/>
    </source>
</evidence>
<reference evidence="2 3" key="1">
    <citation type="submission" date="2016-06" db="EMBL/GenBank/DDBJ databases">
        <title>Living apart together: crosstalk between the core and supernumerary genomes in a fungal plant pathogen.</title>
        <authorList>
            <person name="Vanheule A."/>
            <person name="Audenaert K."/>
            <person name="Warris S."/>
            <person name="Van De Geest H."/>
            <person name="Schijlen E."/>
            <person name="Hofte M."/>
            <person name="De Saeger S."/>
            <person name="Haesaert G."/>
            <person name="Waalwijk C."/>
            <person name="Van Der Lee T."/>
        </authorList>
    </citation>
    <scope>NUCLEOTIDE SEQUENCE [LARGE SCALE GENOMIC DNA]</scope>
    <source>
        <strain evidence="2 3">2516</strain>
    </source>
</reference>
<keyword evidence="3" id="KW-1185">Reference proteome</keyword>
<dbReference type="EMBL" id="LYXU01000001">
    <property type="protein sequence ID" value="OBS29632.1"/>
    <property type="molecule type" value="Genomic_DNA"/>
</dbReference>
<feature type="region of interest" description="Disordered" evidence="1">
    <location>
        <begin position="13"/>
        <end position="59"/>
    </location>
</feature>
<comment type="caution">
    <text evidence="2">The sequence shown here is derived from an EMBL/GenBank/DDBJ whole genome shotgun (WGS) entry which is preliminary data.</text>
</comment>
<name>A0A1B8BA94_FUSPO</name>
<feature type="compositionally biased region" description="Pro residues" evidence="1">
    <location>
        <begin position="31"/>
        <end position="51"/>
    </location>
</feature>
<gene>
    <name evidence="2" type="ORF">FPOA_03571</name>
</gene>
<evidence type="ECO:0000313" key="2">
    <source>
        <dbReference type="EMBL" id="OBS29632.1"/>
    </source>
</evidence>
<dbReference type="Proteomes" id="UP000091967">
    <property type="component" value="Unassembled WGS sequence"/>
</dbReference>
<dbReference type="AlphaFoldDB" id="A0A1B8BA94"/>
<evidence type="ECO:0000313" key="3">
    <source>
        <dbReference type="Proteomes" id="UP000091967"/>
    </source>
</evidence>
<organism evidence="2 3">
    <name type="scientific">Fusarium poae</name>
    <dbReference type="NCBI Taxonomy" id="36050"/>
    <lineage>
        <taxon>Eukaryota</taxon>
        <taxon>Fungi</taxon>
        <taxon>Dikarya</taxon>
        <taxon>Ascomycota</taxon>
        <taxon>Pezizomycotina</taxon>
        <taxon>Sordariomycetes</taxon>
        <taxon>Hypocreomycetidae</taxon>
        <taxon>Hypocreales</taxon>
        <taxon>Nectriaceae</taxon>
        <taxon>Fusarium</taxon>
    </lineage>
</organism>
<sequence>MGGRHRFERLRNLFKGKGMDDEPTTATLPLGNPPPPSIPKPVPVPDPPPVNKLPEDNTERNKLQEKLWNEAYDTLRESGDKYILEYEDILLTELKSNSPEVTFPGTSYEERWRNMQLIVGLHSYRSALTGDHL</sequence>
<accession>A0A1B8BA94</accession>
<protein>
    <submittedName>
        <fullName evidence="2">Uncharacterized protein</fullName>
    </submittedName>
</protein>